<accession>A0ABP0HTE3</accession>
<dbReference type="Proteomes" id="UP001642484">
    <property type="component" value="Unassembled WGS sequence"/>
</dbReference>
<gene>
    <name evidence="2" type="ORF">CCMP2556_LOCUS3263</name>
</gene>
<dbReference type="SMART" id="SM00028">
    <property type="entry name" value="TPR"/>
    <property type="match status" value="2"/>
</dbReference>
<proteinExistence type="predicted"/>
<dbReference type="InterPro" id="IPR019734">
    <property type="entry name" value="TPR_rpt"/>
</dbReference>
<name>A0ABP0HTE3_9DINO</name>
<dbReference type="InterPro" id="IPR011990">
    <property type="entry name" value="TPR-like_helical_dom_sf"/>
</dbReference>
<dbReference type="InterPro" id="IPR050754">
    <property type="entry name" value="FKBP4/5/8-like"/>
</dbReference>
<reference evidence="2 3" key="1">
    <citation type="submission" date="2024-02" db="EMBL/GenBank/DDBJ databases">
        <authorList>
            <person name="Chen Y."/>
            <person name="Shah S."/>
            <person name="Dougan E. K."/>
            <person name="Thang M."/>
            <person name="Chan C."/>
        </authorList>
    </citation>
    <scope>NUCLEOTIDE SEQUENCE [LARGE SCALE GENOMIC DNA]</scope>
</reference>
<organism evidence="2 3">
    <name type="scientific">Durusdinium trenchii</name>
    <dbReference type="NCBI Taxonomy" id="1381693"/>
    <lineage>
        <taxon>Eukaryota</taxon>
        <taxon>Sar</taxon>
        <taxon>Alveolata</taxon>
        <taxon>Dinophyceae</taxon>
        <taxon>Suessiales</taxon>
        <taxon>Symbiodiniaceae</taxon>
        <taxon>Durusdinium</taxon>
    </lineage>
</organism>
<evidence type="ECO:0000256" key="1">
    <source>
        <dbReference type="SAM" id="MobiDB-lite"/>
    </source>
</evidence>
<dbReference type="SUPFAM" id="SSF48452">
    <property type="entry name" value="TPR-like"/>
    <property type="match status" value="1"/>
</dbReference>
<keyword evidence="3" id="KW-1185">Reference proteome</keyword>
<feature type="compositionally biased region" description="Basic and acidic residues" evidence="1">
    <location>
        <begin position="325"/>
        <end position="341"/>
    </location>
</feature>
<dbReference type="PANTHER" id="PTHR46512">
    <property type="entry name" value="PEPTIDYLPROLYL ISOMERASE"/>
    <property type="match status" value="1"/>
</dbReference>
<comment type="caution">
    <text evidence="2">The sequence shown here is derived from an EMBL/GenBank/DDBJ whole genome shotgun (WGS) entry which is preliminary data.</text>
</comment>
<dbReference type="EMBL" id="CAXAMN010001259">
    <property type="protein sequence ID" value="CAK8993494.1"/>
    <property type="molecule type" value="Genomic_DNA"/>
</dbReference>
<feature type="region of interest" description="Disordered" evidence="1">
    <location>
        <begin position="325"/>
        <end position="354"/>
    </location>
</feature>
<protein>
    <submittedName>
        <fullName evidence="2">Uncharacterized protein</fullName>
    </submittedName>
</protein>
<dbReference type="Gene3D" id="1.25.40.10">
    <property type="entry name" value="Tetratricopeptide repeat domain"/>
    <property type="match status" value="1"/>
</dbReference>
<sequence length="396" mass="45768">MDELMKCATNIKHLISPMFRYKITQQYLWKVLCEARKEGMLFCDKLRQPQVYHRLQAIKAEITAGPYGVAGWQAEEEVEEDLMDKMVVEADCIPGGIDGEAPDRKQVLDRREIQGVLDFGQKIKSEGNEAFLNENWEGALTRYCQGDEMLKNFAAEPHLDKENKELKTMHRQCLNNKANAALQMDQWQTALRAAESALKLKMDDEKALFRKAQALEGLGRTDEALEVLDEVEQIAEDMDQDFREHIMDDVRERREEIKSIEHKAAKSFNNMFKAMGDKQVFGSGRFLPDGTSPPPALTGAEERQLKRIKEQDEYRAAKAKYELEQRRKEGKPIIDEPKEPDMPTPNKPPFGYRTSERTRTLTKAQAQQLLEEWISSVVRHFFHLHFACGLLFIRYI</sequence>
<evidence type="ECO:0000313" key="3">
    <source>
        <dbReference type="Proteomes" id="UP001642484"/>
    </source>
</evidence>
<evidence type="ECO:0000313" key="2">
    <source>
        <dbReference type="EMBL" id="CAK8993494.1"/>
    </source>
</evidence>